<keyword evidence="2" id="KW-1185">Reference proteome</keyword>
<dbReference type="SUPFAM" id="SSF56112">
    <property type="entry name" value="Protein kinase-like (PK-like)"/>
    <property type="match status" value="1"/>
</dbReference>
<evidence type="ECO:0000313" key="1">
    <source>
        <dbReference type="EMBL" id="KAH6872049.1"/>
    </source>
</evidence>
<dbReference type="AlphaFoldDB" id="A0A9P8VU93"/>
<comment type="caution">
    <text evidence="1">The sequence shown here is derived from an EMBL/GenBank/DDBJ whole genome shotgun (WGS) entry which is preliminary data.</text>
</comment>
<name>A0A9P8VU93_9HYPO</name>
<proteinExistence type="predicted"/>
<dbReference type="PANTHER" id="PTHR37542">
    <property type="entry name" value="HELO DOMAIN-CONTAINING PROTEIN-RELATED"/>
    <property type="match status" value="1"/>
</dbReference>
<protein>
    <recommendedName>
        <fullName evidence="3">Protein kinase domain-containing protein</fullName>
    </recommendedName>
</protein>
<gene>
    <name evidence="1" type="ORF">B0T10DRAFT_588920</name>
</gene>
<dbReference type="PANTHER" id="PTHR37542:SF3">
    <property type="entry name" value="PRION-INHIBITION AND PROPAGATION HELO DOMAIN-CONTAINING PROTEIN"/>
    <property type="match status" value="1"/>
</dbReference>
<evidence type="ECO:0008006" key="3">
    <source>
        <dbReference type="Google" id="ProtNLM"/>
    </source>
</evidence>
<organism evidence="1 2">
    <name type="scientific">Thelonectria olida</name>
    <dbReference type="NCBI Taxonomy" id="1576542"/>
    <lineage>
        <taxon>Eukaryota</taxon>
        <taxon>Fungi</taxon>
        <taxon>Dikarya</taxon>
        <taxon>Ascomycota</taxon>
        <taxon>Pezizomycotina</taxon>
        <taxon>Sordariomycetes</taxon>
        <taxon>Hypocreomycetidae</taxon>
        <taxon>Hypocreales</taxon>
        <taxon>Nectriaceae</taxon>
        <taxon>Thelonectria</taxon>
    </lineage>
</organism>
<reference evidence="1 2" key="1">
    <citation type="journal article" date="2021" name="Nat. Commun.">
        <title>Genetic determinants of endophytism in the Arabidopsis root mycobiome.</title>
        <authorList>
            <person name="Mesny F."/>
            <person name="Miyauchi S."/>
            <person name="Thiergart T."/>
            <person name="Pickel B."/>
            <person name="Atanasova L."/>
            <person name="Karlsson M."/>
            <person name="Huettel B."/>
            <person name="Barry K.W."/>
            <person name="Haridas S."/>
            <person name="Chen C."/>
            <person name="Bauer D."/>
            <person name="Andreopoulos W."/>
            <person name="Pangilinan J."/>
            <person name="LaButti K."/>
            <person name="Riley R."/>
            <person name="Lipzen A."/>
            <person name="Clum A."/>
            <person name="Drula E."/>
            <person name="Henrissat B."/>
            <person name="Kohler A."/>
            <person name="Grigoriev I.V."/>
            <person name="Martin F.M."/>
            <person name="Hacquard S."/>
        </authorList>
    </citation>
    <scope>NUCLEOTIDE SEQUENCE [LARGE SCALE GENOMIC DNA]</scope>
    <source>
        <strain evidence="1 2">MPI-CAGE-CH-0241</strain>
    </source>
</reference>
<dbReference type="InterPro" id="IPR011009">
    <property type="entry name" value="Kinase-like_dom_sf"/>
</dbReference>
<dbReference type="OrthoDB" id="1911848at2759"/>
<evidence type="ECO:0000313" key="2">
    <source>
        <dbReference type="Proteomes" id="UP000777438"/>
    </source>
</evidence>
<sequence length="145" mass="15920">MAVLFKGKKSIVEYKPFPASLLSDQSKLEEVEGIVRKLAGALNVVELTVTGLLPCTSFFRSDDANNPRLGPIYTPPYETGDTNPPTLKDLLNARDSKGNRRTAAYPLDLRLTLARRIASAVYFHHAAGSVHKTIRSNNILMLPNA</sequence>
<accession>A0A9P8VU93</accession>
<dbReference type="EMBL" id="JAGPYM010000047">
    <property type="protein sequence ID" value="KAH6872049.1"/>
    <property type="molecule type" value="Genomic_DNA"/>
</dbReference>
<dbReference type="Proteomes" id="UP000777438">
    <property type="component" value="Unassembled WGS sequence"/>
</dbReference>